<protein>
    <submittedName>
        <fullName evidence="2">Peptide chain release factor 1</fullName>
    </submittedName>
</protein>
<proteinExistence type="predicted"/>
<feature type="transmembrane region" description="Helical" evidence="1">
    <location>
        <begin position="59"/>
        <end position="80"/>
    </location>
</feature>
<keyword evidence="1" id="KW-0812">Transmembrane</keyword>
<evidence type="ECO:0000313" key="2">
    <source>
        <dbReference type="EMBL" id="PSB27777.1"/>
    </source>
</evidence>
<keyword evidence="1" id="KW-0472">Membrane</keyword>
<keyword evidence="3" id="KW-1185">Reference proteome</keyword>
<name>A0A2T1E4V6_9CYAN</name>
<reference evidence="2 3" key="2">
    <citation type="submission" date="2018-03" db="EMBL/GenBank/DDBJ databases">
        <title>The ancient ancestry and fast evolution of plastids.</title>
        <authorList>
            <person name="Moore K.R."/>
            <person name="Magnabosco C."/>
            <person name="Momper L."/>
            <person name="Gold D.A."/>
            <person name="Bosak T."/>
            <person name="Fournier G.P."/>
        </authorList>
    </citation>
    <scope>NUCLEOTIDE SEQUENCE [LARGE SCALE GENOMIC DNA]</scope>
    <source>
        <strain evidence="2 3">ULC18</strain>
    </source>
</reference>
<evidence type="ECO:0000313" key="3">
    <source>
        <dbReference type="Proteomes" id="UP000239576"/>
    </source>
</evidence>
<reference evidence="3" key="1">
    <citation type="submission" date="2018-02" db="EMBL/GenBank/DDBJ databases">
        <authorList>
            <person name="Moore K."/>
            <person name="Momper L."/>
        </authorList>
    </citation>
    <scope>NUCLEOTIDE SEQUENCE [LARGE SCALE GENOMIC DNA]</scope>
    <source>
        <strain evidence="3">ULC18</strain>
    </source>
</reference>
<dbReference type="EMBL" id="PVWK01000084">
    <property type="protein sequence ID" value="PSB27777.1"/>
    <property type="molecule type" value="Genomic_DNA"/>
</dbReference>
<accession>A0A2T1E4V6</accession>
<sequence>MRKPFARLKFLPWRSLFQAAFVAVVLLALPVDILLQVASRYGNQSPALESMVSLLMSPSMALIIGLGLPVGLGALAVFALERIDRSSISTGSLWGLVLCVALVFLLEKWLLFGSPGFSMTVLALIAVGVFWKGRPYWHSYRRW</sequence>
<keyword evidence="1" id="KW-1133">Transmembrane helix</keyword>
<gene>
    <name evidence="2" type="ORF">C7B82_15430</name>
</gene>
<comment type="caution">
    <text evidence="2">The sequence shown here is derived from an EMBL/GenBank/DDBJ whole genome shotgun (WGS) entry which is preliminary data.</text>
</comment>
<dbReference type="OrthoDB" id="467942at2"/>
<dbReference type="Proteomes" id="UP000239576">
    <property type="component" value="Unassembled WGS sequence"/>
</dbReference>
<dbReference type="RefSeq" id="WP_106257187.1">
    <property type="nucleotide sequence ID" value="NZ_CAWNSW010000089.1"/>
</dbReference>
<evidence type="ECO:0000256" key="1">
    <source>
        <dbReference type="SAM" id="Phobius"/>
    </source>
</evidence>
<feature type="transmembrane region" description="Helical" evidence="1">
    <location>
        <begin position="87"/>
        <end position="106"/>
    </location>
</feature>
<dbReference type="AlphaFoldDB" id="A0A2T1E4V6"/>
<organism evidence="2 3">
    <name type="scientific">Stenomitos frigidus ULC18</name>
    <dbReference type="NCBI Taxonomy" id="2107698"/>
    <lineage>
        <taxon>Bacteria</taxon>
        <taxon>Bacillati</taxon>
        <taxon>Cyanobacteriota</taxon>
        <taxon>Cyanophyceae</taxon>
        <taxon>Leptolyngbyales</taxon>
        <taxon>Leptolyngbyaceae</taxon>
        <taxon>Stenomitos</taxon>
    </lineage>
</organism>
<feature type="transmembrane region" description="Helical" evidence="1">
    <location>
        <begin position="112"/>
        <end position="131"/>
    </location>
</feature>